<dbReference type="GO" id="GO:0000964">
    <property type="term" value="P:mitochondrial RNA 5'-end processing"/>
    <property type="evidence" value="ECO:0007669"/>
    <property type="project" value="TreeGrafter"/>
</dbReference>
<dbReference type="RefSeq" id="XP_024752804.1">
    <property type="nucleotide sequence ID" value="XM_024896529.1"/>
</dbReference>
<feature type="region of interest" description="Disordered" evidence="1">
    <location>
        <begin position="434"/>
        <end position="475"/>
    </location>
</feature>
<dbReference type="InterPro" id="IPR013943">
    <property type="entry name" value="Pet127"/>
</dbReference>
<dbReference type="EMBL" id="KZ680208">
    <property type="protein sequence ID" value="PTB69484.1"/>
    <property type="molecule type" value="Genomic_DNA"/>
</dbReference>
<feature type="region of interest" description="Disordered" evidence="1">
    <location>
        <begin position="576"/>
        <end position="611"/>
    </location>
</feature>
<proteinExistence type="predicted"/>
<name>A0A2T4BJI7_9HYPO</name>
<dbReference type="Proteomes" id="UP000241546">
    <property type="component" value="Unassembled WGS sequence"/>
</dbReference>
<organism evidence="2 3">
    <name type="scientific">Trichoderma citrinoviride</name>
    <dbReference type="NCBI Taxonomy" id="58853"/>
    <lineage>
        <taxon>Eukaryota</taxon>
        <taxon>Fungi</taxon>
        <taxon>Dikarya</taxon>
        <taxon>Ascomycota</taxon>
        <taxon>Pezizomycotina</taxon>
        <taxon>Sordariomycetes</taxon>
        <taxon>Hypocreomycetidae</taxon>
        <taxon>Hypocreales</taxon>
        <taxon>Hypocreaceae</taxon>
        <taxon>Trichoderma</taxon>
    </lineage>
</organism>
<sequence>MAPAPSVAEKASLAGQLGKGKRARGLKRGLNVKTIRPQHLQLCPVEEDSLVPVPQLCHHLDRVLFNPGVYHMQDARSRVYNFDPYLASIMPVKEFDFDALRRYVTSSKDVKLRQLSATHGMKYCGSTSSMTSILSHFHYLLSAWRKPNFAFLSRSIEPESYNFTALTRGPAAAFAHFKDGTYAFDSDKEYDTENILSLLGKSMEKLLTLPKDDFEKYRRSKSHELSDEERNAQDSFHYTTLGDFMMRSQLDAYDPRLPGSGMFDLKTRAVVAVRMDVRGYEKGAGYEIRKRFGQWESFEREYYDMIRTVFLKYSLQVRMGRMDGIFVAYHNTQRIFGFQYISLEEMDVALHGTSDRRLGDQEFKTSIKLLNELMDKATKKYPGRTLRLHVETRPTKVPLTYFFVEPVTEEEMMDTQEAGKSSVEELERELLSLRETENQEDSEDTDGMAQVESQQSDEEAKELSDETSPMDSPNEAAWNVMMLKDRELLGMYVTIRNQVNGEYVERPTINQEDDFDWAVEYAITELPEKRARKIYTKIKQRRRKVLAPQSSEGWDWYKMFQGKLPALAKKGERYRELRTQQEEGEPVHVAWERDSHPPDAFKPANDGEENK</sequence>
<reference evidence="3" key="1">
    <citation type="submission" date="2016-07" db="EMBL/GenBank/DDBJ databases">
        <title>Multiple horizontal gene transfer events from other fungi enriched the ability of initially mycotrophic Trichoderma (Ascomycota) to feed on dead plant biomass.</title>
        <authorList>
            <consortium name="DOE Joint Genome Institute"/>
            <person name="Atanasova L."/>
            <person name="Chenthamara K."/>
            <person name="Zhang J."/>
            <person name="Grujic M."/>
            <person name="Henrissat B."/>
            <person name="Kuo A."/>
            <person name="Aerts A."/>
            <person name="Salamov A."/>
            <person name="Lipzen A."/>
            <person name="Labutti K."/>
            <person name="Barry K."/>
            <person name="Miao Y."/>
            <person name="Rahimi M.J."/>
            <person name="Shen Q."/>
            <person name="Grigoriev I.V."/>
            <person name="Kubicek C.P."/>
            <person name="Druzhinina I.S."/>
        </authorList>
    </citation>
    <scope>NUCLEOTIDE SEQUENCE [LARGE SCALE GENOMIC DNA]</scope>
    <source>
        <strain evidence="3">TUCIM 6016</strain>
    </source>
</reference>
<dbReference type="GO" id="GO:0005740">
    <property type="term" value="C:mitochondrial envelope"/>
    <property type="evidence" value="ECO:0007669"/>
    <property type="project" value="TreeGrafter"/>
</dbReference>
<feature type="compositionally biased region" description="Basic and acidic residues" evidence="1">
    <location>
        <begin position="590"/>
        <end position="599"/>
    </location>
</feature>
<evidence type="ECO:0000313" key="3">
    <source>
        <dbReference type="Proteomes" id="UP000241546"/>
    </source>
</evidence>
<accession>A0A2T4BJI7</accession>
<evidence type="ECO:0000313" key="2">
    <source>
        <dbReference type="EMBL" id="PTB69484.1"/>
    </source>
</evidence>
<evidence type="ECO:0000256" key="1">
    <source>
        <dbReference type="SAM" id="MobiDB-lite"/>
    </source>
</evidence>
<dbReference type="PANTHER" id="PTHR31014:SF0">
    <property type="entry name" value="MITOCHONDRIAL TRANSLATION SYSTEM COMPONENT PET127-RELATED"/>
    <property type="match status" value="1"/>
</dbReference>
<protein>
    <submittedName>
        <fullName evidence="2">Pet127-domain-containing protein</fullName>
    </submittedName>
</protein>
<dbReference type="AlphaFoldDB" id="A0A2T4BJI7"/>
<dbReference type="OrthoDB" id="10249045at2759"/>
<gene>
    <name evidence="2" type="ORF">BBK36DRAFT_1187268</name>
</gene>
<dbReference type="PANTHER" id="PTHR31014">
    <property type="entry name" value="MITOCHONDRIAL TRANSLATION SYSTEM COMPONENT PET127-RELATED"/>
    <property type="match status" value="1"/>
</dbReference>
<feature type="region of interest" description="Disordered" evidence="1">
    <location>
        <begin position="1"/>
        <end position="20"/>
    </location>
</feature>
<keyword evidence="3" id="KW-1185">Reference proteome</keyword>
<dbReference type="Pfam" id="PF08634">
    <property type="entry name" value="Pet127"/>
    <property type="match status" value="1"/>
</dbReference>
<dbReference type="GeneID" id="36604647"/>